<dbReference type="SUPFAM" id="SSF50814">
    <property type="entry name" value="Lipocalins"/>
    <property type="match status" value="1"/>
</dbReference>
<feature type="region of interest" description="Disordered" evidence="1">
    <location>
        <begin position="1"/>
        <end position="221"/>
    </location>
</feature>
<dbReference type="InterPro" id="IPR012674">
    <property type="entry name" value="Calycin"/>
</dbReference>
<evidence type="ECO:0000256" key="1">
    <source>
        <dbReference type="SAM" id="MobiDB-lite"/>
    </source>
</evidence>
<dbReference type="eggNOG" id="ENOG502THW2">
    <property type="taxonomic scope" value="Eukaryota"/>
</dbReference>
<name>A0A1I7TST0_9PELO</name>
<organism evidence="2 3">
    <name type="scientific">Caenorhabditis tropicalis</name>
    <dbReference type="NCBI Taxonomy" id="1561998"/>
    <lineage>
        <taxon>Eukaryota</taxon>
        <taxon>Metazoa</taxon>
        <taxon>Ecdysozoa</taxon>
        <taxon>Nematoda</taxon>
        <taxon>Chromadorea</taxon>
        <taxon>Rhabditida</taxon>
        <taxon>Rhabditina</taxon>
        <taxon>Rhabditomorpha</taxon>
        <taxon>Rhabditoidea</taxon>
        <taxon>Rhabditidae</taxon>
        <taxon>Peloderinae</taxon>
        <taxon>Caenorhabditis</taxon>
    </lineage>
</organism>
<feature type="compositionally biased region" description="Basic and acidic residues" evidence="1">
    <location>
        <begin position="146"/>
        <end position="192"/>
    </location>
</feature>
<feature type="compositionally biased region" description="Low complexity" evidence="1">
    <location>
        <begin position="1"/>
        <end position="12"/>
    </location>
</feature>
<feature type="compositionally biased region" description="Acidic residues" evidence="1">
    <location>
        <begin position="54"/>
        <end position="82"/>
    </location>
</feature>
<dbReference type="WBParaSite" id="Csp11.Scaffold629.g11411.t1">
    <property type="protein sequence ID" value="Csp11.Scaffold629.g11411.t1"/>
    <property type="gene ID" value="Csp11.Scaffold629.g11411"/>
</dbReference>
<dbReference type="Proteomes" id="UP000095282">
    <property type="component" value="Unplaced"/>
</dbReference>
<protein>
    <submittedName>
        <fullName evidence="3">DUF3444 domain-containing protein</fullName>
    </submittedName>
</protein>
<reference evidence="3" key="1">
    <citation type="submission" date="2016-11" db="UniProtKB">
        <authorList>
            <consortium name="WormBaseParasite"/>
        </authorList>
    </citation>
    <scope>IDENTIFICATION</scope>
</reference>
<dbReference type="AlphaFoldDB" id="A0A1I7TST0"/>
<feature type="compositionally biased region" description="Basic and acidic residues" evidence="1">
    <location>
        <begin position="114"/>
        <end position="134"/>
    </location>
</feature>
<feature type="compositionally biased region" description="Basic and acidic residues" evidence="1">
    <location>
        <begin position="16"/>
        <end position="38"/>
    </location>
</feature>
<proteinExistence type="predicted"/>
<feature type="compositionally biased region" description="Basic and acidic residues" evidence="1">
    <location>
        <begin position="210"/>
        <end position="219"/>
    </location>
</feature>
<accession>A0A1I7TST0</accession>
<sequence length="425" mass="48626">MSSHSRTMSESSYEFVKTDEQVLETPTKKPEEENKSQETPDVLSFNGDIHSEIESSDEEENASGEMFSECEEETVIENETTDESEKTETVSLQVSEPVKESVEGSSELCVGVENDEKPVDVVSEKSKESEKTPENNEAVSELVENSESKDPHSVQEKEFKNEEDVPKEVKEQEKISTEKPVEETKPVPKEEVLQNDPLGALETSASVQNTKKEGEKSDLDPSTASIMLSEINYLRYEVEKLKRVQAGQKEKILQFQKNFDRQRELEKERDDKINPPILTSICGEWRLTNMEDYDYDMKIDGIAFPYRWRTIAAHTVYEFDGFHVTSYNKLCCKHFNHSSLKIGYDFSPARGPCSRTFVRDKILVTVWKNPNGGNEKIERFIGDGLLHVVHTTVSQKITRIYERVNGKRDALYSLGNASKVYLKFW</sequence>
<evidence type="ECO:0000313" key="3">
    <source>
        <dbReference type="WBParaSite" id="Csp11.Scaffold629.g11411.t1"/>
    </source>
</evidence>
<keyword evidence="2" id="KW-1185">Reference proteome</keyword>
<evidence type="ECO:0000313" key="2">
    <source>
        <dbReference type="Proteomes" id="UP000095282"/>
    </source>
</evidence>